<dbReference type="PANTHER" id="PTHR34580">
    <property type="match status" value="1"/>
</dbReference>
<organism evidence="3">
    <name type="scientific">Ectopseudomonas oleovorans</name>
    <name type="common">Pseudomonas oleovorans</name>
    <dbReference type="NCBI Taxonomy" id="301"/>
    <lineage>
        <taxon>Bacteria</taxon>
        <taxon>Pseudomonadati</taxon>
        <taxon>Pseudomonadota</taxon>
        <taxon>Gammaproteobacteria</taxon>
        <taxon>Pseudomonadales</taxon>
        <taxon>Pseudomonadaceae</taxon>
        <taxon>Ectopseudomonas</taxon>
    </lineage>
</organism>
<sequence>MTRTERLLKLLQILRSHRLPVSGQTLAGELGVSLRTLYRDIATLQGQGADIHGEPGIGYLLKPGYLLPTLMFTQEELAALLLGLRWVERRTDPALRQAAQNVQGKLRAVLGAEAQAQLEKTPLFAGPAPSPSDDGATARALREAIGDECKVLIDYTDEAGTLSRRTLRPIALGYFDGFQMLAAWCELRNDFRHFRLERISACTRSSERFSGQGGWLLAQWQAYNRQRGIVVQPTQ</sequence>
<dbReference type="InterPro" id="IPR036390">
    <property type="entry name" value="WH_DNA-bd_sf"/>
</dbReference>
<dbReference type="AlphaFoldDB" id="A0A653AZG3"/>
<dbReference type="InterPro" id="IPR026881">
    <property type="entry name" value="WYL_dom"/>
</dbReference>
<feature type="domain" description="Helix-turn-helix type 11" evidence="1">
    <location>
        <begin position="6"/>
        <end position="59"/>
    </location>
</feature>
<dbReference type="PROSITE" id="PS52050">
    <property type="entry name" value="WYL"/>
    <property type="match status" value="1"/>
</dbReference>
<evidence type="ECO:0000259" key="2">
    <source>
        <dbReference type="Pfam" id="PF13280"/>
    </source>
</evidence>
<dbReference type="OrthoDB" id="9807255at2"/>
<feature type="domain" description="WYL" evidence="2">
    <location>
        <begin position="138"/>
        <end position="202"/>
    </location>
</feature>
<dbReference type="Gene3D" id="1.10.10.10">
    <property type="entry name" value="Winged helix-like DNA-binding domain superfamily/Winged helix DNA-binding domain"/>
    <property type="match status" value="1"/>
</dbReference>
<dbReference type="InterPro" id="IPR036388">
    <property type="entry name" value="WH-like_DNA-bd_sf"/>
</dbReference>
<dbReference type="EMBL" id="LR130779">
    <property type="protein sequence ID" value="VDN61774.1"/>
    <property type="molecule type" value="Genomic_DNA"/>
</dbReference>
<dbReference type="Pfam" id="PF13280">
    <property type="entry name" value="WYL"/>
    <property type="match status" value="1"/>
</dbReference>
<dbReference type="SUPFAM" id="SSF46785">
    <property type="entry name" value="Winged helix' DNA-binding domain"/>
    <property type="match status" value="1"/>
</dbReference>
<dbReference type="PANTHER" id="PTHR34580:SF3">
    <property type="entry name" value="PROTEIN PAFB"/>
    <property type="match status" value="1"/>
</dbReference>
<dbReference type="InterPro" id="IPR051534">
    <property type="entry name" value="CBASS_pafABC_assoc_protein"/>
</dbReference>
<protein>
    <submittedName>
        <fullName evidence="3">Uncharacterized protein</fullName>
    </submittedName>
</protein>
<name>A0A653AZG3_ECTOL</name>
<evidence type="ECO:0000259" key="1">
    <source>
        <dbReference type="Pfam" id="PF08279"/>
    </source>
</evidence>
<accession>A0A653AZG3</accession>
<reference evidence="3" key="1">
    <citation type="submission" date="2018-11" db="EMBL/GenBank/DDBJ databases">
        <authorList>
            <consortium name="Genoscope - CEA"/>
            <person name="William W."/>
        </authorList>
    </citation>
    <scope>NUCLEOTIDE SEQUENCE [LARGE SCALE GENOMIC DNA]</scope>
    <source>
        <strain evidence="3">T9AD</strain>
    </source>
</reference>
<dbReference type="InterPro" id="IPR013196">
    <property type="entry name" value="HTH_11"/>
</dbReference>
<dbReference type="Pfam" id="PF08279">
    <property type="entry name" value="HTH_11"/>
    <property type="match status" value="1"/>
</dbReference>
<proteinExistence type="predicted"/>
<gene>
    <name evidence="3" type="ORF">POT9AD_0783</name>
</gene>
<evidence type="ECO:0000313" key="3">
    <source>
        <dbReference type="EMBL" id="VDN61774.1"/>
    </source>
</evidence>